<comment type="caution">
    <text evidence="2">The sequence shown here is derived from an EMBL/GenBank/DDBJ whole genome shotgun (WGS) entry which is preliminary data.</text>
</comment>
<feature type="transmembrane region" description="Helical" evidence="1">
    <location>
        <begin position="105"/>
        <end position="124"/>
    </location>
</feature>
<sequence length="195" mass="21131">MSRPRLRGVAPIKDLDRATIIAISALAYSLANVVHEGLGHGGACILFGARPTMFNAIFFNYDEATASDSVQRAISSAGSVVNVIVGLPLTVLLRSRVALSPRWRYFLWLFCAVNLLTAFGYLLYSGIGGIGDWARVIEGARPAALYRLALVVSGALLYFVVAPRLLMPALDPFLGREPDARVARARQLSLIPYLV</sequence>
<evidence type="ECO:0000313" key="3">
    <source>
        <dbReference type="Proteomes" id="UP000317716"/>
    </source>
</evidence>
<dbReference type="Proteomes" id="UP000317716">
    <property type="component" value="Unassembled WGS sequence"/>
</dbReference>
<dbReference type="AlphaFoldDB" id="A0A538S6C8"/>
<dbReference type="EMBL" id="VBOS01000561">
    <property type="protein sequence ID" value="TMQ46933.1"/>
    <property type="molecule type" value="Genomic_DNA"/>
</dbReference>
<name>A0A538S6C8_UNCEI</name>
<evidence type="ECO:0000313" key="2">
    <source>
        <dbReference type="EMBL" id="TMQ46933.1"/>
    </source>
</evidence>
<keyword evidence="1" id="KW-0472">Membrane</keyword>
<feature type="transmembrane region" description="Helical" evidence="1">
    <location>
        <begin position="73"/>
        <end position="93"/>
    </location>
</feature>
<feature type="transmembrane region" description="Helical" evidence="1">
    <location>
        <begin position="144"/>
        <end position="166"/>
    </location>
</feature>
<reference evidence="2 3" key="1">
    <citation type="journal article" date="2019" name="Nat. Microbiol.">
        <title>Mediterranean grassland soil C-N compound turnover is dependent on rainfall and depth, and is mediated by genomically divergent microorganisms.</title>
        <authorList>
            <person name="Diamond S."/>
            <person name="Andeer P.F."/>
            <person name="Li Z."/>
            <person name="Crits-Christoph A."/>
            <person name="Burstein D."/>
            <person name="Anantharaman K."/>
            <person name="Lane K.R."/>
            <person name="Thomas B.C."/>
            <person name="Pan C."/>
            <person name="Northen T.R."/>
            <person name="Banfield J.F."/>
        </authorList>
    </citation>
    <scope>NUCLEOTIDE SEQUENCE [LARGE SCALE GENOMIC DNA]</scope>
    <source>
        <strain evidence="2">WS_2</strain>
    </source>
</reference>
<keyword evidence="1" id="KW-1133">Transmembrane helix</keyword>
<proteinExistence type="predicted"/>
<keyword evidence="1" id="KW-0812">Transmembrane</keyword>
<protein>
    <submittedName>
        <fullName evidence="2">Uncharacterized protein</fullName>
    </submittedName>
</protein>
<accession>A0A538S6C8</accession>
<gene>
    <name evidence="2" type="ORF">E6K72_14475</name>
</gene>
<evidence type="ECO:0000256" key="1">
    <source>
        <dbReference type="SAM" id="Phobius"/>
    </source>
</evidence>
<organism evidence="2 3">
    <name type="scientific">Eiseniibacteriota bacterium</name>
    <dbReference type="NCBI Taxonomy" id="2212470"/>
    <lineage>
        <taxon>Bacteria</taxon>
        <taxon>Candidatus Eiseniibacteriota</taxon>
    </lineage>
</organism>
<feature type="non-terminal residue" evidence="2">
    <location>
        <position position="195"/>
    </location>
</feature>